<dbReference type="Proteomes" id="UP000292082">
    <property type="component" value="Unassembled WGS sequence"/>
</dbReference>
<name>A0A4Q9PXE8_9APHY</name>
<accession>A0A4Q9PXE8</accession>
<dbReference type="EMBL" id="ML143397">
    <property type="protein sequence ID" value="TBU31818.1"/>
    <property type="molecule type" value="Genomic_DNA"/>
</dbReference>
<keyword evidence="3" id="KW-1185">Reference proteome</keyword>
<evidence type="ECO:0000313" key="1">
    <source>
        <dbReference type="EMBL" id="TBU31818.1"/>
    </source>
</evidence>
<evidence type="ECO:0000313" key="3">
    <source>
        <dbReference type="Proteomes" id="UP000292082"/>
    </source>
</evidence>
<organism evidence="2 3">
    <name type="scientific">Dichomitus squalens</name>
    <dbReference type="NCBI Taxonomy" id="114155"/>
    <lineage>
        <taxon>Eukaryota</taxon>
        <taxon>Fungi</taxon>
        <taxon>Dikarya</taxon>
        <taxon>Basidiomycota</taxon>
        <taxon>Agaricomycotina</taxon>
        <taxon>Agaricomycetes</taxon>
        <taxon>Polyporales</taxon>
        <taxon>Polyporaceae</taxon>
        <taxon>Dichomitus</taxon>
    </lineage>
</organism>
<proteinExistence type="predicted"/>
<dbReference type="AlphaFoldDB" id="A0A4Q9PXE8"/>
<reference evidence="2 3" key="1">
    <citation type="submission" date="2019-01" db="EMBL/GenBank/DDBJ databases">
        <title>Draft genome sequences of three monokaryotic isolates of the white-rot basidiomycete fungus Dichomitus squalens.</title>
        <authorList>
            <consortium name="DOE Joint Genome Institute"/>
            <person name="Lopez S.C."/>
            <person name="Andreopoulos B."/>
            <person name="Pangilinan J."/>
            <person name="Lipzen A."/>
            <person name="Riley R."/>
            <person name="Ahrendt S."/>
            <person name="Ng V."/>
            <person name="Barry K."/>
            <person name="Daum C."/>
            <person name="Grigoriev I.V."/>
            <person name="Hilden K.S."/>
            <person name="Makela M.R."/>
            <person name="de Vries R.P."/>
        </authorList>
    </citation>
    <scope>NUCLEOTIDE SEQUENCE [LARGE SCALE GENOMIC DNA]</scope>
    <source>
        <strain evidence="2 3">CBS 464.89</strain>
        <strain evidence="1">OM18370.1</strain>
    </source>
</reference>
<sequence length="116" mass="13228">MRLRLDRSLLEDYTTEVEGHGGRTWVICQTFAEEGAVMHLGGRVSVEQLRVLAAAFSTAAKFWSDCDPHISLKVAGRCTLMMTEQVWPAAQYTHFLRSLFSPWSMVSSPYRRRVYA</sequence>
<gene>
    <name evidence="2" type="ORF">BD310DRAFT_948119</name>
    <name evidence="1" type="ORF">BD311DRAFT_775785</name>
</gene>
<evidence type="ECO:0000313" key="2">
    <source>
        <dbReference type="EMBL" id="TBU59176.1"/>
    </source>
</evidence>
<protein>
    <submittedName>
        <fullName evidence="2">Uncharacterized protein</fullName>
    </submittedName>
</protein>
<dbReference type="EMBL" id="ML145116">
    <property type="protein sequence ID" value="TBU59176.1"/>
    <property type="molecule type" value="Genomic_DNA"/>
</dbReference>
<dbReference type="Proteomes" id="UP000292957">
    <property type="component" value="Unassembled WGS sequence"/>
</dbReference>